<feature type="transmembrane region" description="Helical" evidence="7">
    <location>
        <begin position="35"/>
        <end position="57"/>
    </location>
</feature>
<sequence>MEFQELLNRIVMQGLPEEFSSFFSTHLFTFGGKQFSMGSVIELLVQVILVLVISNLIKQLLKQRVFPGFGLNIGTRESLSTIVSYVITIIGFFIVIETTGINLSSLTVFAGAIGVGFGLGLQNLTSNFVSGITLLLEQPVKVGDYIEVDHLAGIVEEISIRSTTIRTINGVYVIVPNSRFLDNNVVNWSYRSSECRIVLPVSVVDESDSLAVMEALLAASRQESRVLSSPLPEVYFKGLDAENSMLRFELLVWIERPIEMESVQSALRFLIEAEFRDRGIDTKAAPTDIVFNHLPILVQLLNQTHQNGSVPEITTSDQPIGGWLLRDLLKKVSYFQNCSDVELRQVIEKGYRQKLAAGQVIARESDPGDAFYLILSGAVEVVVESIDQQVAVRRAGEFIGEMSLLLGTPRTATLRTIEDTILFVVDHDNLHSLLRQHRTLADQIAEALSQRQESLRSLGVAVVEETKEETTFEQIRKRIRSIFDL</sequence>
<dbReference type="PROSITE" id="PS50042">
    <property type="entry name" value="CNMP_BINDING_3"/>
    <property type="match status" value="1"/>
</dbReference>
<evidence type="ECO:0000313" key="9">
    <source>
        <dbReference type="EMBL" id="BAY55681.1"/>
    </source>
</evidence>
<dbReference type="SUPFAM" id="SSF82689">
    <property type="entry name" value="Mechanosensitive channel protein MscS (YggB), C-terminal domain"/>
    <property type="match status" value="1"/>
</dbReference>
<dbReference type="InterPro" id="IPR049142">
    <property type="entry name" value="MS_channel_1st"/>
</dbReference>
<evidence type="ECO:0000256" key="7">
    <source>
        <dbReference type="SAM" id="Phobius"/>
    </source>
</evidence>
<dbReference type="CDD" id="cd00038">
    <property type="entry name" value="CAP_ED"/>
    <property type="match status" value="1"/>
</dbReference>
<accession>A0A1Z4JG18</accession>
<dbReference type="EMBL" id="AP018203">
    <property type="protein sequence ID" value="BAY55681.1"/>
    <property type="molecule type" value="Genomic_DNA"/>
</dbReference>
<dbReference type="Gene3D" id="2.60.120.10">
    <property type="entry name" value="Jelly Rolls"/>
    <property type="match status" value="1"/>
</dbReference>
<dbReference type="PRINTS" id="PR00103">
    <property type="entry name" value="CAMPKINASE"/>
</dbReference>
<dbReference type="PANTHER" id="PTHR30347">
    <property type="entry name" value="POTASSIUM CHANNEL RELATED"/>
    <property type="match status" value="1"/>
</dbReference>
<evidence type="ECO:0000256" key="2">
    <source>
        <dbReference type="ARBA" id="ARBA00008017"/>
    </source>
</evidence>
<dbReference type="InterPro" id="IPR011014">
    <property type="entry name" value="MscS_channel_TM-2"/>
</dbReference>
<reference evidence="9 10" key="1">
    <citation type="submission" date="2017-06" db="EMBL/GenBank/DDBJ databases">
        <title>Genome sequencing of cyanobaciteial culture collection at National Institute for Environmental Studies (NIES).</title>
        <authorList>
            <person name="Hirose Y."/>
            <person name="Shimura Y."/>
            <person name="Fujisawa T."/>
            <person name="Nakamura Y."/>
            <person name="Kawachi M."/>
        </authorList>
    </citation>
    <scope>NUCLEOTIDE SEQUENCE [LARGE SCALE GENOMIC DNA]</scope>
    <source>
        <strain evidence="9 10">NIES-2135</strain>
    </source>
</reference>
<dbReference type="SUPFAM" id="SSF82861">
    <property type="entry name" value="Mechanosensitive channel protein MscS (YggB), transmembrane region"/>
    <property type="match status" value="1"/>
</dbReference>
<gene>
    <name evidence="9" type="ORF">NIES2135_25050</name>
</gene>
<dbReference type="Pfam" id="PF00924">
    <property type="entry name" value="MS_channel_2nd"/>
    <property type="match status" value="1"/>
</dbReference>
<dbReference type="SUPFAM" id="SSF50182">
    <property type="entry name" value="Sm-like ribonucleoproteins"/>
    <property type="match status" value="1"/>
</dbReference>
<dbReference type="Pfam" id="PF21082">
    <property type="entry name" value="MS_channel_3rd"/>
    <property type="match status" value="1"/>
</dbReference>
<dbReference type="InterPro" id="IPR011066">
    <property type="entry name" value="MscS_channel_C_sf"/>
</dbReference>
<dbReference type="GO" id="GO:0055085">
    <property type="term" value="P:transmembrane transport"/>
    <property type="evidence" value="ECO:0007669"/>
    <property type="project" value="InterPro"/>
</dbReference>
<protein>
    <submittedName>
        <fullName evidence="9">Small-conductance mechanosensitive channel</fullName>
    </submittedName>
</protein>
<proteinExistence type="inferred from homology"/>
<evidence type="ECO:0000256" key="1">
    <source>
        <dbReference type="ARBA" id="ARBA00004651"/>
    </source>
</evidence>
<dbReference type="Gene3D" id="3.30.70.100">
    <property type="match status" value="1"/>
</dbReference>
<keyword evidence="3" id="KW-1003">Cell membrane</keyword>
<evidence type="ECO:0000256" key="4">
    <source>
        <dbReference type="ARBA" id="ARBA00022692"/>
    </source>
</evidence>
<feature type="transmembrane region" description="Helical" evidence="7">
    <location>
        <begin position="78"/>
        <end position="96"/>
    </location>
</feature>
<dbReference type="PROSITE" id="PS00889">
    <property type="entry name" value="CNMP_BINDING_2"/>
    <property type="match status" value="1"/>
</dbReference>
<keyword evidence="6 7" id="KW-0472">Membrane</keyword>
<keyword evidence="5 7" id="KW-1133">Transmembrane helix</keyword>
<comment type="subcellular location">
    <subcellularLocation>
        <location evidence="1">Cell membrane</location>
        <topology evidence="1">Multi-pass membrane protein</topology>
    </subcellularLocation>
</comment>
<dbReference type="Pfam" id="PF00027">
    <property type="entry name" value="cNMP_binding"/>
    <property type="match status" value="1"/>
</dbReference>
<feature type="transmembrane region" description="Helical" evidence="7">
    <location>
        <begin position="102"/>
        <end position="121"/>
    </location>
</feature>
<evidence type="ECO:0000256" key="5">
    <source>
        <dbReference type="ARBA" id="ARBA00022989"/>
    </source>
</evidence>
<dbReference type="GO" id="GO:0005886">
    <property type="term" value="C:plasma membrane"/>
    <property type="evidence" value="ECO:0007669"/>
    <property type="project" value="UniProtKB-SubCell"/>
</dbReference>
<dbReference type="InterPro" id="IPR018488">
    <property type="entry name" value="cNMP-bd_CS"/>
</dbReference>
<dbReference type="InterPro" id="IPR052702">
    <property type="entry name" value="MscS-like_channel"/>
</dbReference>
<dbReference type="InterPro" id="IPR014710">
    <property type="entry name" value="RmlC-like_jellyroll"/>
</dbReference>
<dbReference type="InterPro" id="IPR006685">
    <property type="entry name" value="MscS_channel_2nd"/>
</dbReference>
<dbReference type="InterPro" id="IPR023408">
    <property type="entry name" value="MscS_beta-dom_sf"/>
</dbReference>
<feature type="domain" description="Cyclic nucleotide-binding" evidence="8">
    <location>
        <begin position="334"/>
        <end position="451"/>
    </location>
</feature>
<keyword evidence="10" id="KW-1185">Reference proteome</keyword>
<dbReference type="Pfam" id="PF21088">
    <property type="entry name" value="MS_channel_1st"/>
    <property type="match status" value="1"/>
</dbReference>
<name>A0A1Z4JG18_LEPBY</name>
<comment type="similarity">
    <text evidence="2">Belongs to the MscS (TC 1.A.23) family.</text>
</comment>
<dbReference type="InterPro" id="IPR000595">
    <property type="entry name" value="cNMP-bd_dom"/>
</dbReference>
<dbReference type="InterPro" id="IPR018490">
    <property type="entry name" value="cNMP-bd_dom_sf"/>
</dbReference>
<dbReference type="InterPro" id="IPR010920">
    <property type="entry name" value="LSM_dom_sf"/>
</dbReference>
<keyword evidence="4 7" id="KW-0812">Transmembrane</keyword>
<dbReference type="SUPFAM" id="SSF51206">
    <property type="entry name" value="cAMP-binding domain-like"/>
    <property type="match status" value="1"/>
</dbReference>
<organism evidence="9 10">
    <name type="scientific">Leptolyngbya boryana NIES-2135</name>
    <dbReference type="NCBI Taxonomy" id="1973484"/>
    <lineage>
        <taxon>Bacteria</taxon>
        <taxon>Bacillati</taxon>
        <taxon>Cyanobacteriota</taxon>
        <taxon>Cyanophyceae</taxon>
        <taxon>Leptolyngbyales</taxon>
        <taxon>Leptolyngbyaceae</taxon>
        <taxon>Leptolyngbya group</taxon>
        <taxon>Leptolyngbya</taxon>
    </lineage>
</organism>
<evidence type="ECO:0000259" key="8">
    <source>
        <dbReference type="PROSITE" id="PS50042"/>
    </source>
</evidence>
<dbReference type="Proteomes" id="UP000217895">
    <property type="component" value="Chromosome"/>
</dbReference>
<dbReference type="AlphaFoldDB" id="A0A1Z4JG18"/>
<evidence type="ECO:0000256" key="6">
    <source>
        <dbReference type="ARBA" id="ARBA00023136"/>
    </source>
</evidence>
<dbReference type="SMART" id="SM00100">
    <property type="entry name" value="cNMP"/>
    <property type="match status" value="1"/>
</dbReference>
<evidence type="ECO:0000256" key="3">
    <source>
        <dbReference type="ARBA" id="ARBA00022475"/>
    </source>
</evidence>
<dbReference type="PANTHER" id="PTHR30347:SF1">
    <property type="entry name" value="MECHANOSENSITIVE CHANNEL MSCK"/>
    <property type="match status" value="1"/>
</dbReference>
<dbReference type="Gene3D" id="2.30.30.60">
    <property type="match status" value="1"/>
</dbReference>
<evidence type="ECO:0000313" key="10">
    <source>
        <dbReference type="Proteomes" id="UP000217895"/>
    </source>
</evidence>
<dbReference type="InterPro" id="IPR049278">
    <property type="entry name" value="MS_channel_C"/>
</dbReference>
<dbReference type="Gene3D" id="1.10.287.1260">
    <property type="match status" value="1"/>
</dbReference>